<keyword evidence="1" id="KW-0812">Transmembrane</keyword>
<proteinExistence type="predicted"/>
<evidence type="ECO:0000313" key="2">
    <source>
        <dbReference type="EMBL" id="MCI3246572.1"/>
    </source>
</evidence>
<reference evidence="2" key="1">
    <citation type="submission" date="2022-03" db="EMBL/GenBank/DDBJ databases">
        <title>Streptomyces 7R015 and 7R016 isolated from Barleria lupulina in Thailand.</title>
        <authorList>
            <person name="Kanchanasin P."/>
            <person name="Phongsopitanun W."/>
            <person name="Tanasupawat S."/>
        </authorList>
    </citation>
    <scope>NUCLEOTIDE SEQUENCE</scope>
    <source>
        <strain evidence="2">7R016</strain>
    </source>
</reference>
<feature type="transmembrane region" description="Helical" evidence="1">
    <location>
        <begin position="27"/>
        <end position="48"/>
    </location>
</feature>
<dbReference type="RefSeq" id="WP_242713896.1">
    <property type="nucleotide sequence ID" value="NZ_JALDAX010000046.1"/>
</dbReference>
<keyword evidence="1" id="KW-1133">Transmembrane helix</keyword>
<dbReference type="Proteomes" id="UP001165270">
    <property type="component" value="Unassembled WGS sequence"/>
</dbReference>
<evidence type="ECO:0008006" key="4">
    <source>
        <dbReference type="Google" id="ProtNLM"/>
    </source>
</evidence>
<dbReference type="EMBL" id="JALDAX010000046">
    <property type="protein sequence ID" value="MCI3246572.1"/>
    <property type="molecule type" value="Genomic_DNA"/>
</dbReference>
<protein>
    <recommendedName>
        <fullName evidence="4">Integral membrane protein</fullName>
    </recommendedName>
</protein>
<organism evidence="2 3">
    <name type="scientific">Streptomyces spinosisporus</name>
    <dbReference type="NCBI Taxonomy" id="2927582"/>
    <lineage>
        <taxon>Bacteria</taxon>
        <taxon>Bacillati</taxon>
        <taxon>Actinomycetota</taxon>
        <taxon>Actinomycetes</taxon>
        <taxon>Kitasatosporales</taxon>
        <taxon>Streptomycetaceae</taxon>
        <taxon>Streptomyces</taxon>
    </lineage>
</organism>
<feature type="transmembrane region" description="Helical" evidence="1">
    <location>
        <begin position="54"/>
        <end position="76"/>
    </location>
</feature>
<sequence length="227" mass="25325">MTYHEPETAFADPATVRAWQRERRRSLTTMTFWALFLVLWVGLSTVVSGWSGTVVASIFAVPGILVAVVGVALGSLRREHLGKMRAVLAAYPWQHCPALGEAHPAGIEYFRLPDPDEPQKHIHVAFRRYGTGKRWRRAVAEARSAGFAFAGDPRYAGVVALPGLRELLAVRPQHVYIEADGTRPRTVSEEAWRRAEEAGITTAPSAEEQRRKVLYSLRRAVQRRASS</sequence>
<evidence type="ECO:0000313" key="3">
    <source>
        <dbReference type="Proteomes" id="UP001165270"/>
    </source>
</evidence>
<evidence type="ECO:0000256" key="1">
    <source>
        <dbReference type="SAM" id="Phobius"/>
    </source>
</evidence>
<comment type="caution">
    <text evidence="2">The sequence shown here is derived from an EMBL/GenBank/DDBJ whole genome shotgun (WGS) entry which is preliminary data.</text>
</comment>
<keyword evidence="3" id="KW-1185">Reference proteome</keyword>
<gene>
    <name evidence="2" type="ORF">MQN93_43550</name>
</gene>
<accession>A0ABS9XWV6</accession>
<name>A0ABS9XWV6_9ACTN</name>
<keyword evidence="1" id="KW-0472">Membrane</keyword>